<accession>A0A561BRY2</accession>
<gene>
    <name evidence="2" type="ORF">FB561_2761</name>
</gene>
<dbReference type="EMBL" id="VIVK01000001">
    <property type="protein sequence ID" value="TWD81641.1"/>
    <property type="molecule type" value="Genomic_DNA"/>
</dbReference>
<reference evidence="2 3" key="1">
    <citation type="submission" date="2019-06" db="EMBL/GenBank/DDBJ databases">
        <title>Sequencing the genomes of 1000 actinobacteria strains.</title>
        <authorList>
            <person name="Klenk H.-P."/>
        </authorList>
    </citation>
    <scope>NUCLEOTIDE SEQUENCE [LARGE SCALE GENOMIC DNA]</scope>
    <source>
        <strain evidence="2 3">DSM 24683</strain>
    </source>
</reference>
<protein>
    <submittedName>
        <fullName evidence="2">Uncharacterized protein</fullName>
    </submittedName>
</protein>
<evidence type="ECO:0000313" key="3">
    <source>
        <dbReference type="Proteomes" id="UP000318380"/>
    </source>
</evidence>
<proteinExistence type="predicted"/>
<dbReference type="AlphaFoldDB" id="A0A561BRY2"/>
<dbReference type="Proteomes" id="UP000318380">
    <property type="component" value="Unassembled WGS sequence"/>
</dbReference>
<comment type="caution">
    <text evidence="2">The sequence shown here is derived from an EMBL/GenBank/DDBJ whole genome shotgun (WGS) entry which is preliminary data.</text>
</comment>
<sequence>MDAELTNELRQLRHTVDSLRQAIESATASTLRRKVVVVRAADEGREVDPEPAALFDPLIAWANVSAQLTGRIKELALFERGDREVGGALRPDEPFAALLETVQATRQARLEVARAYQSAGRELPAELLADIPPDWP</sequence>
<feature type="coiled-coil region" evidence="1">
    <location>
        <begin position="2"/>
        <end position="29"/>
    </location>
</feature>
<name>A0A561BRY2_9ACTN</name>
<keyword evidence="3" id="KW-1185">Reference proteome</keyword>
<evidence type="ECO:0000313" key="2">
    <source>
        <dbReference type="EMBL" id="TWD81641.1"/>
    </source>
</evidence>
<keyword evidence="1" id="KW-0175">Coiled coil</keyword>
<evidence type="ECO:0000256" key="1">
    <source>
        <dbReference type="SAM" id="Coils"/>
    </source>
</evidence>
<organism evidence="2 3">
    <name type="scientific">Kribbella amoyensis</name>
    <dbReference type="NCBI Taxonomy" id="996641"/>
    <lineage>
        <taxon>Bacteria</taxon>
        <taxon>Bacillati</taxon>
        <taxon>Actinomycetota</taxon>
        <taxon>Actinomycetes</taxon>
        <taxon>Propionibacteriales</taxon>
        <taxon>Kribbellaceae</taxon>
        <taxon>Kribbella</taxon>
    </lineage>
</organism>
<dbReference type="RefSeq" id="WP_145806642.1">
    <property type="nucleotide sequence ID" value="NZ_VIVK01000001.1"/>
</dbReference>